<accession>A0A0F9R2F8</accession>
<dbReference type="EMBL" id="LAZR01004107">
    <property type="protein sequence ID" value="KKN11703.1"/>
    <property type="molecule type" value="Genomic_DNA"/>
</dbReference>
<organism evidence="1">
    <name type="scientific">marine sediment metagenome</name>
    <dbReference type="NCBI Taxonomy" id="412755"/>
    <lineage>
        <taxon>unclassified sequences</taxon>
        <taxon>metagenomes</taxon>
        <taxon>ecological metagenomes</taxon>
    </lineage>
</organism>
<sequence>MKSVYLTVPNGNGWLHKLVHFAVIKILQDRRYTIRHDCPTHVPIDNNRNHCIRDFLKGGEDYWLTIDTDNPPMNNPLDLIEYDLDIVGFPTPVWHNTVPGDRPWYLNALDAKDGAYTPHLDTNGLQEVDAVGSGCLLVARRVLLELKHQPFMRIWNSDGTVDVGSDYNFCRKAKEAGFRIWTHYDYPCRHFNETDLIEAIQAFGSMNNV</sequence>
<dbReference type="InterPro" id="IPR029044">
    <property type="entry name" value="Nucleotide-diphossugar_trans"/>
</dbReference>
<gene>
    <name evidence="1" type="ORF">LCGC14_1023750</name>
</gene>
<protein>
    <submittedName>
        <fullName evidence="1">Uncharacterized protein</fullName>
    </submittedName>
</protein>
<comment type="caution">
    <text evidence="1">The sequence shown here is derived from an EMBL/GenBank/DDBJ whole genome shotgun (WGS) entry which is preliminary data.</text>
</comment>
<dbReference type="SUPFAM" id="SSF53448">
    <property type="entry name" value="Nucleotide-diphospho-sugar transferases"/>
    <property type="match status" value="1"/>
</dbReference>
<evidence type="ECO:0000313" key="1">
    <source>
        <dbReference type="EMBL" id="KKN11703.1"/>
    </source>
</evidence>
<reference evidence="1" key="1">
    <citation type="journal article" date="2015" name="Nature">
        <title>Complex archaea that bridge the gap between prokaryotes and eukaryotes.</title>
        <authorList>
            <person name="Spang A."/>
            <person name="Saw J.H."/>
            <person name="Jorgensen S.L."/>
            <person name="Zaremba-Niedzwiedzka K."/>
            <person name="Martijn J."/>
            <person name="Lind A.E."/>
            <person name="van Eijk R."/>
            <person name="Schleper C."/>
            <person name="Guy L."/>
            <person name="Ettema T.J."/>
        </authorList>
    </citation>
    <scope>NUCLEOTIDE SEQUENCE</scope>
</reference>
<dbReference type="AlphaFoldDB" id="A0A0F9R2F8"/>
<name>A0A0F9R2F8_9ZZZZ</name>
<proteinExistence type="predicted"/>